<feature type="non-terminal residue" evidence="1">
    <location>
        <position position="1"/>
    </location>
</feature>
<organism evidence="1 2">
    <name type="scientific">Brachybacterium paraconglomeratum</name>
    <dbReference type="NCBI Taxonomy" id="173362"/>
    <lineage>
        <taxon>Bacteria</taxon>
        <taxon>Bacillati</taxon>
        <taxon>Actinomycetota</taxon>
        <taxon>Actinomycetes</taxon>
        <taxon>Micrococcales</taxon>
        <taxon>Dermabacteraceae</taxon>
        <taxon>Brachybacterium</taxon>
    </lineage>
</organism>
<reference evidence="1" key="1">
    <citation type="journal article" date="2021" name="PeerJ">
        <title>Extensive microbial diversity within the chicken gut microbiome revealed by metagenomics and culture.</title>
        <authorList>
            <person name="Gilroy R."/>
            <person name="Ravi A."/>
            <person name="Getino M."/>
            <person name="Pursley I."/>
            <person name="Horton D.L."/>
            <person name="Alikhan N.F."/>
            <person name="Baker D."/>
            <person name="Gharbi K."/>
            <person name="Hall N."/>
            <person name="Watson M."/>
            <person name="Adriaenssens E.M."/>
            <person name="Foster-Nyarko E."/>
            <person name="Jarju S."/>
            <person name="Secka A."/>
            <person name="Antonio M."/>
            <person name="Oren A."/>
            <person name="Chaudhuri R.R."/>
            <person name="La Ragione R."/>
            <person name="Hildebrand F."/>
            <person name="Pallen M.J."/>
        </authorList>
    </citation>
    <scope>NUCLEOTIDE SEQUENCE</scope>
    <source>
        <strain evidence="1">1647</strain>
    </source>
</reference>
<protein>
    <submittedName>
        <fullName evidence="1">Carbohydrate ABC transporter substrate-binding protein</fullName>
    </submittedName>
</protein>
<comment type="caution">
    <text evidence="1">The sequence shown here is derived from an EMBL/GenBank/DDBJ whole genome shotgun (WGS) entry which is preliminary data.</text>
</comment>
<evidence type="ECO:0000313" key="2">
    <source>
        <dbReference type="Proteomes" id="UP000775129"/>
    </source>
</evidence>
<proteinExistence type="predicted"/>
<accession>A0A921GQ02</accession>
<sequence>RFYMGASQFIPRSIPAENYIQSIAGGADPEPVLARMDADWARLAFRE</sequence>
<evidence type="ECO:0000313" key="1">
    <source>
        <dbReference type="EMBL" id="HJF50136.1"/>
    </source>
</evidence>
<dbReference type="Proteomes" id="UP000775129">
    <property type="component" value="Unassembled WGS sequence"/>
</dbReference>
<dbReference type="EMBL" id="DYWO01000302">
    <property type="protein sequence ID" value="HJF50136.1"/>
    <property type="molecule type" value="Genomic_DNA"/>
</dbReference>
<name>A0A921GQ02_9MICO</name>
<dbReference type="AlphaFoldDB" id="A0A921GQ02"/>
<gene>
    <name evidence="1" type="ORF">K8W24_10110</name>
</gene>
<reference evidence="1" key="2">
    <citation type="submission" date="2021-09" db="EMBL/GenBank/DDBJ databases">
        <authorList>
            <person name="Gilroy R."/>
        </authorList>
    </citation>
    <scope>NUCLEOTIDE SEQUENCE</scope>
    <source>
        <strain evidence="1">1647</strain>
    </source>
</reference>